<evidence type="ECO:0000313" key="3">
    <source>
        <dbReference type="Proteomes" id="UP000221734"/>
    </source>
</evidence>
<protein>
    <submittedName>
        <fullName evidence="2">Uncharacterized protein</fullName>
    </submittedName>
</protein>
<evidence type="ECO:0000256" key="1">
    <source>
        <dbReference type="SAM" id="MobiDB-lite"/>
    </source>
</evidence>
<name>A0A2C9CGB8_KUEST</name>
<gene>
    <name evidence="2" type="ORF">KSMBR1_2198</name>
</gene>
<proteinExistence type="predicted"/>
<feature type="compositionally biased region" description="Basic residues" evidence="1">
    <location>
        <begin position="62"/>
        <end position="72"/>
    </location>
</feature>
<dbReference type="RefSeq" id="WP_099325382.1">
    <property type="nucleotide sequence ID" value="NZ_LT934425.1"/>
</dbReference>
<feature type="region of interest" description="Disordered" evidence="1">
    <location>
        <begin position="15"/>
        <end position="38"/>
    </location>
</feature>
<sequence length="72" mass="8430">MEVCKEITNKVLMPCPAEPEDQKNAENTTNYPKNEKSPVVVLLPERKWDTPCLQMQEPQNHSKTKKYRKESK</sequence>
<reference evidence="3" key="1">
    <citation type="submission" date="2017-10" db="EMBL/GenBank/DDBJ databases">
        <authorList>
            <person name="Frank J."/>
        </authorList>
    </citation>
    <scope>NUCLEOTIDE SEQUENCE [LARGE SCALE GENOMIC DNA]</scope>
</reference>
<keyword evidence="3" id="KW-1185">Reference proteome</keyword>
<dbReference type="KEGG" id="kst:KSMBR1_2198"/>
<accession>A0A2C9CGB8</accession>
<dbReference type="Proteomes" id="UP000221734">
    <property type="component" value="Chromosome Kuenenia_stuttgartiensis_MBR1"/>
</dbReference>
<dbReference type="EMBL" id="LT934425">
    <property type="protein sequence ID" value="SOH04695.1"/>
    <property type="molecule type" value="Genomic_DNA"/>
</dbReference>
<organism evidence="2 3">
    <name type="scientific">Kuenenia stuttgartiensis</name>
    <dbReference type="NCBI Taxonomy" id="174633"/>
    <lineage>
        <taxon>Bacteria</taxon>
        <taxon>Pseudomonadati</taxon>
        <taxon>Planctomycetota</taxon>
        <taxon>Candidatus Brocadiia</taxon>
        <taxon>Candidatus Brocadiales</taxon>
        <taxon>Candidatus Brocadiaceae</taxon>
        <taxon>Candidatus Kuenenia</taxon>
    </lineage>
</organism>
<dbReference type="AlphaFoldDB" id="A0A2C9CGB8"/>
<evidence type="ECO:0000313" key="2">
    <source>
        <dbReference type="EMBL" id="SOH04695.1"/>
    </source>
</evidence>
<feature type="region of interest" description="Disordered" evidence="1">
    <location>
        <begin position="50"/>
        <end position="72"/>
    </location>
</feature>